<proteinExistence type="predicted"/>
<dbReference type="SUPFAM" id="SSF48726">
    <property type="entry name" value="Immunoglobulin"/>
    <property type="match status" value="1"/>
</dbReference>
<evidence type="ECO:0000256" key="2">
    <source>
        <dbReference type="SAM" id="Phobius"/>
    </source>
</evidence>
<dbReference type="InterPro" id="IPR003599">
    <property type="entry name" value="Ig_sub"/>
</dbReference>
<dbReference type="InterPro" id="IPR036179">
    <property type="entry name" value="Ig-like_dom_sf"/>
</dbReference>
<gene>
    <name evidence="5" type="ORF">TCAL_14436</name>
</gene>
<evidence type="ECO:0000256" key="1">
    <source>
        <dbReference type="SAM" id="MobiDB-lite"/>
    </source>
</evidence>
<dbReference type="AlphaFoldDB" id="A0A553PLS1"/>
<feature type="domain" description="Ig-like" evidence="4">
    <location>
        <begin position="9"/>
        <end position="136"/>
    </location>
</feature>
<feature type="compositionally biased region" description="Basic and acidic residues" evidence="1">
    <location>
        <begin position="301"/>
        <end position="311"/>
    </location>
</feature>
<feature type="compositionally biased region" description="Polar residues" evidence="1">
    <location>
        <begin position="276"/>
        <end position="285"/>
    </location>
</feature>
<keyword evidence="2" id="KW-0472">Membrane</keyword>
<evidence type="ECO:0000259" key="4">
    <source>
        <dbReference type="PROSITE" id="PS50835"/>
    </source>
</evidence>
<evidence type="ECO:0000256" key="3">
    <source>
        <dbReference type="SAM" id="SignalP"/>
    </source>
</evidence>
<accession>A0A553PLS1</accession>
<dbReference type="Proteomes" id="UP000318571">
    <property type="component" value="Chromosome 11"/>
</dbReference>
<feature type="signal peptide" evidence="3">
    <location>
        <begin position="1"/>
        <end position="22"/>
    </location>
</feature>
<feature type="region of interest" description="Disordered" evidence="1">
    <location>
        <begin position="174"/>
        <end position="199"/>
    </location>
</feature>
<feature type="transmembrane region" description="Helical" evidence="2">
    <location>
        <begin position="211"/>
        <end position="233"/>
    </location>
</feature>
<organism evidence="5 6">
    <name type="scientific">Tigriopus californicus</name>
    <name type="common">Marine copepod</name>
    <dbReference type="NCBI Taxonomy" id="6832"/>
    <lineage>
        <taxon>Eukaryota</taxon>
        <taxon>Metazoa</taxon>
        <taxon>Ecdysozoa</taxon>
        <taxon>Arthropoda</taxon>
        <taxon>Crustacea</taxon>
        <taxon>Multicrustacea</taxon>
        <taxon>Hexanauplia</taxon>
        <taxon>Copepoda</taxon>
        <taxon>Harpacticoida</taxon>
        <taxon>Harpacticidae</taxon>
        <taxon>Tigriopus</taxon>
    </lineage>
</organism>
<keyword evidence="3" id="KW-0732">Signal</keyword>
<dbReference type="InterPro" id="IPR007110">
    <property type="entry name" value="Ig-like_dom"/>
</dbReference>
<protein>
    <recommendedName>
        <fullName evidence="4">Ig-like domain-containing protein</fullName>
    </recommendedName>
</protein>
<feature type="region of interest" description="Disordered" evidence="1">
    <location>
        <begin position="243"/>
        <end position="311"/>
    </location>
</feature>
<evidence type="ECO:0000313" key="6">
    <source>
        <dbReference type="Proteomes" id="UP000318571"/>
    </source>
</evidence>
<sequence length="311" mass="35210">MVRSLFWIPLALVAITIDKVSSFKVTTISQAHTVVQEGESLVLQCSVDDWYEWCTFRHKNKKCDFQWRKDVYNITVLDCQDYEGRFQFQGQYNNNECGIEIENVAVEDGGEWVCEFENYYNGYYRGYGYQAEKKMTVEVKILTTTTTTTTTTSTTTTTTPTIISTASTSRMNLTIASNDGDPRDGDDFQANNNRNSEDDKLNERVEDDITFVYFLTAFAIGILILLPTVLFCLKIKGKLPNTRRNTKFGENEFQPISAPDDQCESSNLKASEGDDQTNCLKQNGPNPAAQDSPKSTMVKLNFDENVKDSES</sequence>
<name>A0A553PLS1_TIGCA</name>
<dbReference type="SMART" id="SM00409">
    <property type="entry name" value="IG"/>
    <property type="match status" value="1"/>
</dbReference>
<dbReference type="PROSITE" id="PS50835">
    <property type="entry name" value="IG_LIKE"/>
    <property type="match status" value="1"/>
</dbReference>
<reference evidence="5 6" key="1">
    <citation type="journal article" date="2018" name="Nat. Ecol. Evol.">
        <title>Genomic signatures of mitonuclear coevolution across populations of Tigriopus californicus.</title>
        <authorList>
            <person name="Barreto F.S."/>
            <person name="Watson E.T."/>
            <person name="Lima T.G."/>
            <person name="Willett C.S."/>
            <person name="Edmands S."/>
            <person name="Li W."/>
            <person name="Burton R.S."/>
        </authorList>
    </citation>
    <scope>NUCLEOTIDE SEQUENCE [LARGE SCALE GENOMIC DNA]</scope>
    <source>
        <strain evidence="5 6">San Diego</strain>
    </source>
</reference>
<dbReference type="EMBL" id="VCGU01000003">
    <property type="protein sequence ID" value="TRY78631.1"/>
    <property type="molecule type" value="Genomic_DNA"/>
</dbReference>
<keyword evidence="2" id="KW-1133">Transmembrane helix</keyword>
<dbReference type="InterPro" id="IPR013783">
    <property type="entry name" value="Ig-like_fold"/>
</dbReference>
<keyword evidence="2" id="KW-0812">Transmembrane</keyword>
<comment type="caution">
    <text evidence="5">The sequence shown here is derived from an EMBL/GenBank/DDBJ whole genome shotgun (WGS) entry which is preliminary data.</text>
</comment>
<dbReference type="Gene3D" id="2.60.40.10">
    <property type="entry name" value="Immunoglobulins"/>
    <property type="match status" value="1"/>
</dbReference>
<feature type="chain" id="PRO_5021949726" description="Ig-like domain-containing protein" evidence="3">
    <location>
        <begin position="23"/>
        <end position="311"/>
    </location>
</feature>
<evidence type="ECO:0000313" key="5">
    <source>
        <dbReference type="EMBL" id="TRY78631.1"/>
    </source>
</evidence>
<keyword evidence="6" id="KW-1185">Reference proteome</keyword>